<dbReference type="GO" id="GO:0005886">
    <property type="term" value="C:plasma membrane"/>
    <property type="evidence" value="ECO:0007669"/>
    <property type="project" value="UniProtKB-SubCell"/>
</dbReference>
<evidence type="ECO:0000256" key="5">
    <source>
        <dbReference type="ARBA" id="ARBA00022989"/>
    </source>
</evidence>
<comment type="similarity">
    <text evidence="2">Belongs to the CD36 family.</text>
</comment>
<keyword evidence="4 8" id="KW-0812">Transmembrane</keyword>
<keyword evidence="5 8" id="KW-1133">Transmembrane helix</keyword>
<evidence type="ECO:0000256" key="3">
    <source>
        <dbReference type="ARBA" id="ARBA00022475"/>
    </source>
</evidence>
<proteinExistence type="inferred from homology"/>
<evidence type="ECO:0000256" key="8">
    <source>
        <dbReference type="SAM" id="Phobius"/>
    </source>
</evidence>
<feature type="transmembrane region" description="Helical" evidence="8">
    <location>
        <begin position="407"/>
        <end position="429"/>
    </location>
</feature>
<evidence type="ECO:0000256" key="6">
    <source>
        <dbReference type="ARBA" id="ARBA00023136"/>
    </source>
</evidence>
<dbReference type="Pfam" id="PF01130">
    <property type="entry name" value="CD36"/>
    <property type="match status" value="1"/>
</dbReference>
<gene>
    <name evidence="10" type="primary">LOC115630777</name>
</gene>
<dbReference type="InterPro" id="IPR002159">
    <property type="entry name" value="CD36_fam"/>
</dbReference>
<dbReference type="Proteomes" id="UP000504634">
    <property type="component" value="Unplaced"/>
</dbReference>
<evidence type="ECO:0000313" key="10">
    <source>
        <dbReference type="RefSeq" id="XP_030383292.1"/>
    </source>
</evidence>
<dbReference type="AlphaFoldDB" id="A0A6J2U802"/>
<keyword evidence="6 8" id="KW-0472">Membrane</keyword>
<dbReference type="OrthoDB" id="514335at2759"/>
<evidence type="ECO:0000256" key="4">
    <source>
        <dbReference type="ARBA" id="ARBA00022692"/>
    </source>
</evidence>
<evidence type="ECO:0000256" key="7">
    <source>
        <dbReference type="ARBA" id="ARBA00023180"/>
    </source>
</evidence>
<dbReference type="PANTHER" id="PTHR11923">
    <property type="entry name" value="SCAVENGER RECEPTOR CLASS B TYPE-1 SR-B1"/>
    <property type="match status" value="1"/>
</dbReference>
<dbReference type="RefSeq" id="XP_030383292.1">
    <property type="nucleotide sequence ID" value="XM_030527432.1"/>
</dbReference>
<keyword evidence="3" id="KW-1003">Cell membrane</keyword>
<dbReference type="GO" id="GO:0005737">
    <property type="term" value="C:cytoplasm"/>
    <property type="evidence" value="ECO:0007669"/>
    <property type="project" value="TreeGrafter"/>
</dbReference>
<dbReference type="GeneID" id="115630777"/>
<name>A0A6J2U802_DROLE</name>
<dbReference type="GO" id="GO:0005044">
    <property type="term" value="F:scavenger receptor activity"/>
    <property type="evidence" value="ECO:0007669"/>
    <property type="project" value="TreeGrafter"/>
</dbReference>
<evidence type="ECO:0000256" key="1">
    <source>
        <dbReference type="ARBA" id="ARBA00004236"/>
    </source>
</evidence>
<accession>A0A6J2U802</accession>
<keyword evidence="7" id="KW-0325">Glycoprotein</keyword>
<dbReference type="PRINTS" id="PR01609">
    <property type="entry name" value="CD36FAMILY"/>
</dbReference>
<reference evidence="10" key="1">
    <citation type="submission" date="2025-08" db="UniProtKB">
        <authorList>
            <consortium name="RefSeq"/>
        </authorList>
    </citation>
    <scope>IDENTIFICATION</scope>
    <source>
        <strain evidence="10">11010-0011.00</strain>
        <tissue evidence="10">Whole body</tissue>
    </source>
</reference>
<dbReference type="PANTHER" id="PTHR11923:SF114">
    <property type="entry name" value="FI02050P-RELATED"/>
    <property type="match status" value="1"/>
</dbReference>
<evidence type="ECO:0000256" key="2">
    <source>
        <dbReference type="ARBA" id="ARBA00010532"/>
    </source>
</evidence>
<organism evidence="9 10">
    <name type="scientific">Drosophila lebanonensis</name>
    <name type="common">Fruit fly</name>
    <name type="synonym">Scaptodrosophila lebanonensis</name>
    <dbReference type="NCBI Taxonomy" id="7225"/>
    <lineage>
        <taxon>Eukaryota</taxon>
        <taxon>Metazoa</taxon>
        <taxon>Ecdysozoa</taxon>
        <taxon>Arthropoda</taxon>
        <taxon>Hexapoda</taxon>
        <taxon>Insecta</taxon>
        <taxon>Pterygota</taxon>
        <taxon>Neoptera</taxon>
        <taxon>Endopterygota</taxon>
        <taxon>Diptera</taxon>
        <taxon>Brachycera</taxon>
        <taxon>Muscomorpha</taxon>
        <taxon>Ephydroidea</taxon>
        <taxon>Drosophilidae</taxon>
        <taxon>Scaptodrosophila</taxon>
    </lineage>
</organism>
<protein>
    <submittedName>
        <fullName evidence="10">Protein croquemort</fullName>
    </submittedName>
</protein>
<comment type="subcellular location">
    <subcellularLocation>
        <location evidence="1">Cell membrane</location>
    </subcellularLocation>
</comment>
<evidence type="ECO:0000313" key="9">
    <source>
        <dbReference type="Proteomes" id="UP000504634"/>
    </source>
</evidence>
<sequence>MLPLAPESFIYKRWVTTPTPVYTTFYLFNWTNPQDINNEEVKPNFEQLGPYTFSDFKVKEGLMWHQQRPEVTYYGRRTWHFLPERSKGQLDDIVVTPHFPTVTAAGYARKYRKILRKIMNYALNREGGAYLFRHTAAEWMFDGFYDSLIDFAERLHSPLVPIYSDHFAWLYQRNNSKNAEGNFTIHTGRGDLRQMGDLKMWNGTTHTGLYAGECGKVNGSTGELWAPDRQWHETLSIFIPDVARFINMYSRKNVSVEGIDAWRYETTELSFDNGQLAPDTECFCVPNRECPKNGVVDFSPVSYHGPFYLSHPHFYMTDEMYRENITGLQPDAEKHGMYLIMEPTLGIPLRLNGQMMISVRVQRDEAIDYLKDVAYDHYAPLLVLQMQAELNDELISLIKLTLSIPHIGQYVGIAFLIIGLTMLTVGVVLNKKHKWHNEVPPKTVDKTNKPNAD</sequence>
<keyword evidence="9" id="KW-1185">Reference proteome</keyword>